<dbReference type="AlphaFoldDB" id="A0A3M9NRV7"/>
<evidence type="ECO:0000313" key="4">
    <source>
        <dbReference type="Proteomes" id="UP000267223"/>
    </source>
</evidence>
<dbReference type="SUPFAM" id="SSF52833">
    <property type="entry name" value="Thioredoxin-like"/>
    <property type="match status" value="1"/>
</dbReference>
<feature type="chain" id="PRO_5018078518" description="Thioredoxin domain-containing protein" evidence="1">
    <location>
        <begin position="20"/>
        <end position="166"/>
    </location>
</feature>
<name>A0A3M9NRV7_9BACT</name>
<dbReference type="RefSeq" id="WP_123118834.1">
    <property type="nucleotide sequence ID" value="NZ_RJJR01000001.1"/>
</dbReference>
<evidence type="ECO:0000259" key="2">
    <source>
        <dbReference type="PROSITE" id="PS51352"/>
    </source>
</evidence>
<evidence type="ECO:0000313" key="3">
    <source>
        <dbReference type="EMBL" id="RNI39943.1"/>
    </source>
</evidence>
<dbReference type="InterPro" id="IPR036249">
    <property type="entry name" value="Thioredoxin-like_sf"/>
</dbReference>
<protein>
    <recommendedName>
        <fullName evidence="2">Thioredoxin domain-containing protein</fullName>
    </recommendedName>
</protein>
<accession>A0A3M9NRV7</accession>
<dbReference type="PROSITE" id="PS51352">
    <property type="entry name" value="THIOREDOXIN_2"/>
    <property type="match status" value="1"/>
</dbReference>
<feature type="domain" description="Thioredoxin" evidence="2">
    <location>
        <begin position="22"/>
        <end position="166"/>
    </location>
</feature>
<proteinExistence type="predicted"/>
<reference evidence="3 4" key="1">
    <citation type="submission" date="2018-11" db="EMBL/GenBank/DDBJ databases">
        <title>Draft genome sequence of Ferruginibacter sp. BO-59.</title>
        <authorList>
            <person name="Im W.T."/>
        </authorList>
    </citation>
    <scope>NUCLEOTIDE SEQUENCE [LARGE SCALE GENOMIC DNA]</scope>
    <source>
        <strain evidence="3 4">BO-59</strain>
    </source>
</reference>
<sequence>MKYLFIFSFLFLVSFSAFCQKDSAGQPAPYLQYPTIPAFTLYRAPDSSAFTREDLKKNKNTIFIVFSPDCSHCQNEAKMITQNIKQFKNTQFVMLTYLPYEEMMAFYKVFRIYNYPQITMGRDTKFFFPIYFGVKNLPGIYIYDKNGRFKKSFEGDVKPETILAEL</sequence>
<dbReference type="OrthoDB" id="662072at2"/>
<gene>
    <name evidence="3" type="ORF">EFY79_01170</name>
</gene>
<evidence type="ECO:0000256" key="1">
    <source>
        <dbReference type="SAM" id="SignalP"/>
    </source>
</evidence>
<dbReference type="Gene3D" id="3.40.30.10">
    <property type="entry name" value="Glutaredoxin"/>
    <property type="match status" value="1"/>
</dbReference>
<keyword evidence="1" id="KW-0732">Signal</keyword>
<keyword evidence="4" id="KW-1185">Reference proteome</keyword>
<dbReference type="InterPro" id="IPR013766">
    <property type="entry name" value="Thioredoxin_domain"/>
</dbReference>
<dbReference type="EMBL" id="RJJR01000001">
    <property type="protein sequence ID" value="RNI39943.1"/>
    <property type="molecule type" value="Genomic_DNA"/>
</dbReference>
<dbReference type="Proteomes" id="UP000267223">
    <property type="component" value="Unassembled WGS sequence"/>
</dbReference>
<organism evidence="3 4">
    <name type="scientific">Hanamia caeni</name>
    <dbReference type="NCBI Taxonomy" id="2294116"/>
    <lineage>
        <taxon>Bacteria</taxon>
        <taxon>Pseudomonadati</taxon>
        <taxon>Bacteroidota</taxon>
        <taxon>Chitinophagia</taxon>
        <taxon>Chitinophagales</taxon>
        <taxon>Chitinophagaceae</taxon>
        <taxon>Hanamia</taxon>
    </lineage>
</organism>
<comment type="caution">
    <text evidence="3">The sequence shown here is derived from an EMBL/GenBank/DDBJ whole genome shotgun (WGS) entry which is preliminary data.</text>
</comment>
<feature type="signal peptide" evidence="1">
    <location>
        <begin position="1"/>
        <end position="19"/>
    </location>
</feature>